<protein>
    <submittedName>
        <fullName evidence="2">DUF1345 domain-containing protein</fullName>
    </submittedName>
</protein>
<feature type="transmembrane region" description="Helical" evidence="1">
    <location>
        <begin position="35"/>
        <end position="56"/>
    </location>
</feature>
<dbReference type="EMBL" id="RWIT01000001">
    <property type="protein sequence ID" value="RSK50979.1"/>
    <property type="molecule type" value="Genomic_DNA"/>
</dbReference>
<keyword evidence="1" id="KW-0812">Transmembrane</keyword>
<evidence type="ECO:0000256" key="1">
    <source>
        <dbReference type="SAM" id="Phobius"/>
    </source>
</evidence>
<keyword evidence="1" id="KW-0472">Membrane</keyword>
<organism evidence="2 3">
    <name type="scientific">Hymenobacter rigui</name>
    <dbReference type="NCBI Taxonomy" id="334424"/>
    <lineage>
        <taxon>Bacteria</taxon>
        <taxon>Pseudomonadati</taxon>
        <taxon>Bacteroidota</taxon>
        <taxon>Cytophagia</taxon>
        <taxon>Cytophagales</taxon>
        <taxon>Hymenobacteraceae</taxon>
        <taxon>Hymenobacter</taxon>
    </lineage>
</organism>
<keyword evidence="1" id="KW-1133">Transmembrane helix</keyword>
<name>A0A428KW48_9BACT</name>
<evidence type="ECO:0000313" key="3">
    <source>
        <dbReference type="Proteomes" id="UP000273500"/>
    </source>
</evidence>
<proteinExistence type="predicted"/>
<dbReference type="AlphaFoldDB" id="A0A428KW48"/>
<dbReference type="Pfam" id="PF07077">
    <property type="entry name" value="DUF1345"/>
    <property type="match status" value="1"/>
</dbReference>
<sequence length="247" mass="27053">MQRLRCRSLRRIFYLVLIAAGSVPTRHSSFSHRVALLPAWLRLSIGIVPAGLLYGYTPAGWPVMLRLLTAWDGFAVTTLLVAWVIILTADVGHIRRIATREDPGRVLSFGFVLTAASASLLAVVLLLSSIRTAHDPLLVAHVAVGAVAVLVAWLLVHTLFTLRYAHLFYNTDNHRPEGGLEFPGKEPEPDYLDFAYFSFVIGMTAQTADIGITDRQMRRLALIHGLLSFGFNTAVVALTINGLAGLL</sequence>
<evidence type="ECO:0000313" key="2">
    <source>
        <dbReference type="EMBL" id="RSK50979.1"/>
    </source>
</evidence>
<feature type="transmembrane region" description="Helical" evidence="1">
    <location>
        <begin position="68"/>
        <end position="86"/>
    </location>
</feature>
<dbReference type="Proteomes" id="UP000273500">
    <property type="component" value="Unassembled WGS sequence"/>
</dbReference>
<reference evidence="2 3" key="1">
    <citation type="submission" date="2018-12" db="EMBL/GenBank/DDBJ databases">
        <authorList>
            <person name="Feng G."/>
            <person name="Zhu H."/>
        </authorList>
    </citation>
    <scope>NUCLEOTIDE SEQUENCE [LARGE SCALE GENOMIC DNA]</scope>
    <source>
        <strain evidence="2 3">KCTC 12533</strain>
    </source>
</reference>
<dbReference type="InterPro" id="IPR009781">
    <property type="entry name" value="DUF1345"/>
</dbReference>
<dbReference type="OrthoDB" id="64737at2"/>
<feature type="transmembrane region" description="Helical" evidence="1">
    <location>
        <begin position="106"/>
        <end position="127"/>
    </location>
</feature>
<comment type="caution">
    <text evidence="2">The sequence shown here is derived from an EMBL/GenBank/DDBJ whole genome shotgun (WGS) entry which is preliminary data.</text>
</comment>
<feature type="transmembrane region" description="Helical" evidence="1">
    <location>
        <begin position="139"/>
        <end position="160"/>
    </location>
</feature>
<feature type="transmembrane region" description="Helical" evidence="1">
    <location>
        <begin position="220"/>
        <end position="244"/>
    </location>
</feature>
<keyword evidence="3" id="KW-1185">Reference proteome</keyword>
<gene>
    <name evidence="2" type="ORF">EI291_01275</name>
</gene>
<accession>A0A428KW48</accession>